<reference evidence="3 4" key="1">
    <citation type="journal article" date="2018" name="Nat. Ecol. Evol.">
        <title>Pezizomycetes genomes reveal the molecular basis of ectomycorrhizal truffle lifestyle.</title>
        <authorList>
            <person name="Murat C."/>
            <person name="Payen T."/>
            <person name="Noel B."/>
            <person name="Kuo A."/>
            <person name="Morin E."/>
            <person name="Chen J."/>
            <person name="Kohler A."/>
            <person name="Krizsan K."/>
            <person name="Balestrini R."/>
            <person name="Da Silva C."/>
            <person name="Montanini B."/>
            <person name="Hainaut M."/>
            <person name="Levati E."/>
            <person name="Barry K.W."/>
            <person name="Belfiori B."/>
            <person name="Cichocki N."/>
            <person name="Clum A."/>
            <person name="Dockter R.B."/>
            <person name="Fauchery L."/>
            <person name="Guy J."/>
            <person name="Iotti M."/>
            <person name="Le Tacon F."/>
            <person name="Lindquist E.A."/>
            <person name="Lipzen A."/>
            <person name="Malagnac F."/>
            <person name="Mello A."/>
            <person name="Molinier V."/>
            <person name="Miyauchi S."/>
            <person name="Poulain J."/>
            <person name="Riccioni C."/>
            <person name="Rubini A."/>
            <person name="Sitrit Y."/>
            <person name="Splivallo R."/>
            <person name="Traeger S."/>
            <person name="Wang M."/>
            <person name="Zifcakova L."/>
            <person name="Wipf D."/>
            <person name="Zambonelli A."/>
            <person name="Paolocci F."/>
            <person name="Nowrousian M."/>
            <person name="Ottonello S."/>
            <person name="Baldrian P."/>
            <person name="Spatafora J.W."/>
            <person name="Henrissat B."/>
            <person name="Nagy L.G."/>
            <person name="Aury J.M."/>
            <person name="Wincker P."/>
            <person name="Grigoriev I.V."/>
            <person name="Bonfante P."/>
            <person name="Martin F.M."/>
        </authorList>
    </citation>
    <scope>NUCLEOTIDE SEQUENCE [LARGE SCALE GENOMIC DNA]</scope>
    <source>
        <strain evidence="3 4">RN42</strain>
    </source>
</reference>
<evidence type="ECO:0000256" key="2">
    <source>
        <dbReference type="SAM" id="MobiDB-lite"/>
    </source>
</evidence>
<accession>A0A3N4HCN5</accession>
<evidence type="ECO:0000313" key="4">
    <source>
        <dbReference type="Proteomes" id="UP000275078"/>
    </source>
</evidence>
<sequence>MVQIANPTGALPVHVNIISCETGKALTESMPGKKHARLTVAGSSKPHKDTPIQEHHVKIQLPYKPEPQAIEIQLRAFADAINQDGYIAPVANFYEDMKPMDMIALKATYDGVENATWRPIKVCNVQNGEKCTTGRALCRKEEIKDDTVKDGKKTVWVDYRLDLVAGEETKKGEISVLVAHRSNFSAYQGSSNGVGAENRFKDGSAFILGEEVRRRDAKSIFSTQMVKTLARIHFHYEVEGKREKELKEELEREAKRKEEEYKEMLERQNAARIKDLRKTLAKLSTEETKSVDAIKSDEDSSDGEAEYQCQFCGGHNCDEYHCYDCHPASDSEGEKSESEGWEKVPGSEEYVSETSTSKARGWFFNRS</sequence>
<dbReference type="EMBL" id="ML119927">
    <property type="protein sequence ID" value="RPA71457.1"/>
    <property type="molecule type" value="Genomic_DNA"/>
</dbReference>
<dbReference type="AlphaFoldDB" id="A0A3N4HCN5"/>
<protein>
    <submittedName>
        <fullName evidence="3">Uncharacterized protein</fullName>
    </submittedName>
</protein>
<feature type="region of interest" description="Disordered" evidence="2">
    <location>
        <begin position="328"/>
        <end position="367"/>
    </location>
</feature>
<feature type="compositionally biased region" description="Basic and acidic residues" evidence="2">
    <location>
        <begin position="328"/>
        <end position="346"/>
    </location>
</feature>
<gene>
    <name evidence="3" type="ORF">BJ508DRAFT_315595</name>
</gene>
<evidence type="ECO:0000313" key="3">
    <source>
        <dbReference type="EMBL" id="RPA71457.1"/>
    </source>
</evidence>
<evidence type="ECO:0000256" key="1">
    <source>
        <dbReference type="SAM" id="Coils"/>
    </source>
</evidence>
<keyword evidence="1" id="KW-0175">Coiled coil</keyword>
<name>A0A3N4HCN5_ASCIM</name>
<keyword evidence="4" id="KW-1185">Reference proteome</keyword>
<proteinExistence type="predicted"/>
<dbReference type="Proteomes" id="UP000275078">
    <property type="component" value="Unassembled WGS sequence"/>
</dbReference>
<feature type="coiled-coil region" evidence="1">
    <location>
        <begin position="240"/>
        <end position="274"/>
    </location>
</feature>
<organism evidence="3 4">
    <name type="scientific">Ascobolus immersus RN42</name>
    <dbReference type="NCBI Taxonomy" id="1160509"/>
    <lineage>
        <taxon>Eukaryota</taxon>
        <taxon>Fungi</taxon>
        <taxon>Dikarya</taxon>
        <taxon>Ascomycota</taxon>
        <taxon>Pezizomycotina</taxon>
        <taxon>Pezizomycetes</taxon>
        <taxon>Pezizales</taxon>
        <taxon>Ascobolaceae</taxon>
        <taxon>Ascobolus</taxon>
    </lineage>
</organism>